<name>A0A544TW50_9BACI</name>
<dbReference type="RefSeq" id="WP_142640804.1">
    <property type="nucleotide sequence ID" value="NZ_VDGI01000001.1"/>
</dbReference>
<dbReference type="OrthoDB" id="153065at2"/>
<protein>
    <submittedName>
        <fullName evidence="1">Uncharacterized protein</fullName>
    </submittedName>
</protein>
<comment type="caution">
    <text evidence="1">The sequence shown here is derived from an EMBL/GenBank/DDBJ whole genome shotgun (WGS) entry which is preliminary data.</text>
</comment>
<dbReference type="EMBL" id="VDGI01000001">
    <property type="protein sequence ID" value="TQR21679.1"/>
    <property type="molecule type" value="Genomic_DNA"/>
</dbReference>
<dbReference type="Proteomes" id="UP000316626">
    <property type="component" value="Unassembled WGS sequence"/>
</dbReference>
<sequence length="225" mass="25525">MISKQALAVKNNAEWCEIISLLHRCQTRVENNLWGLDKKAPTYYPDVITLNNDVTNYELLNFIKGTQAEFIKDSYASLKLDEEKFKALFEASWIYYDNSKIVSSSKNSYRKIQSIEELLNWNTAAELDGIIQPDILSNTCVSIYANEGEVITAGFIVNISGDTIGVSNVFSTKEDSDSIWTDIVVTINQNHFADHIVGYESNEALIKALNADWERIGKLKVWKLK</sequence>
<reference evidence="1 2" key="1">
    <citation type="submission" date="2019-06" db="EMBL/GenBank/DDBJ databases">
        <title>Psychrobacillus vulpis sp. nov., a new species isolated from feces of a red fox that inhabits in The Tablas de Daimiel Natural Park, Albacete, Spain.</title>
        <authorList>
            <person name="Rodriguez M."/>
            <person name="Reina J.C."/>
            <person name="Bejar V."/>
            <person name="Llamas I."/>
        </authorList>
    </citation>
    <scope>NUCLEOTIDE SEQUENCE [LARGE SCALE GENOMIC DNA]</scope>
    <source>
        <strain evidence="1 2">Z8</strain>
    </source>
</reference>
<keyword evidence="2" id="KW-1185">Reference proteome</keyword>
<gene>
    <name evidence="1" type="ORF">FG384_01610</name>
</gene>
<organism evidence="1 2">
    <name type="scientific">Psychrobacillus vulpis</name>
    <dbReference type="NCBI Taxonomy" id="2325572"/>
    <lineage>
        <taxon>Bacteria</taxon>
        <taxon>Bacillati</taxon>
        <taxon>Bacillota</taxon>
        <taxon>Bacilli</taxon>
        <taxon>Bacillales</taxon>
        <taxon>Bacillaceae</taxon>
        <taxon>Psychrobacillus</taxon>
    </lineage>
</organism>
<dbReference type="AlphaFoldDB" id="A0A544TW50"/>
<accession>A0A544TW50</accession>
<proteinExistence type="predicted"/>
<evidence type="ECO:0000313" key="1">
    <source>
        <dbReference type="EMBL" id="TQR21679.1"/>
    </source>
</evidence>
<evidence type="ECO:0000313" key="2">
    <source>
        <dbReference type="Proteomes" id="UP000316626"/>
    </source>
</evidence>